<feature type="transmembrane region" description="Helical" evidence="1">
    <location>
        <begin position="52"/>
        <end position="74"/>
    </location>
</feature>
<comment type="caution">
    <text evidence="2">The sequence shown here is derived from an EMBL/GenBank/DDBJ whole genome shotgun (WGS) entry which is preliminary data.</text>
</comment>
<feature type="transmembrane region" description="Helical" evidence="1">
    <location>
        <begin position="13"/>
        <end position="31"/>
    </location>
</feature>
<gene>
    <name evidence="2" type="ORF">ACERLL_02955</name>
</gene>
<accession>A0ABV4TRM6</accession>
<keyword evidence="1" id="KW-1133">Transmembrane helix</keyword>
<organism evidence="2 3">
    <name type="scientific">Thiohalorhabdus methylotrophus</name>
    <dbReference type="NCBI Taxonomy" id="3242694"/>
    <lineage>
        <taxon>Bacteria</taxon>
        <taxon>Pseudomonadati</taxon>
        <taxon>Pseudomonadota</taxon>
        <taxon>Gammaproteobacteria</taxon>
        <taxon>Thiohalorhabdales</taxon>
        <taxon>Thiohalorhabdaceae</taxon>
        <taxon>Thiohalorhabdus</taxon>
    </lineage>
</organism>
<evidence type="ECO:0000313" key="3">
    <source>
        <dbReference type="Proteomes" id="UP001575181"/>
    </source>
</evidence>
<name>A0ABV4TRM6_9GAMM</name>
<evidence type="ECO:0000256" key="1">
    <source>
        <dbReference type="SAM" id="Phobius"/>
    </source>
</evidence>
<reference evidence="2 3" key="1">
    <citation type="submission" date="2024-08" db="EMBL/GenBank/DDBJ databases">
        <title>Whole-genome sequencing of halo(alkali)philic microorganisms from hypersaline lakes.</title>
        <authorList>
            <person name="Sorokin D.Y."/>
            <person name="Merkel A.Y."/>
            <person name="Messina E."/>
            <person name="Yakimov M."/>
        </authorList>
    </citation>
    <scope>NUCLEOTIDE SEQUENCE [LARGE SCALE GENOMIC DNA]</scope>
    <source>
        <strain evidence="2 3">Cl-TMA</strain>
    </source>
</reference>
<dbReference type="Proteomes" id="UP001575181">
    <property type="component" value="Unassembled WGS sequence"/>
</dbReference>
<keyword evidence="1" id="KW-0472">Membrane</keyword>
<sequence>MELFTRFVDLWDLGPVVWVGAVGLPALYLLLRQLKRFWAWATRSGKGPRERKAVFVPFAFLVGLWLGGWGQSFWEAYQVCRGRPDADYLCIFKNVEWEE</sequence>
<proteinExistence type="predicted"/>
<dbReference type="RefSeq" id="WP_373654571.1">
    <property type="nucleotide sequence ID" value="NZ_JBGUAW010000002.1"/>
</dbReference>
<keyword evidence="1" id="KW-0812">Transmembrane</keyword>
<keyword evidence="3" id="KW-1185">Reference proteome</keyword>
<protein>
    <submittedName>
        <fullName evidence="2">Uncharacterized protein</fullName>
    </submittedName>
</protein>
<dbReference type="EMBL" id="JBGUAW010000002">
    <property type="protein sequence ID" value="MFA9459784.1"/>
    <property type="molecule type" value="Genomic_DNA"/>
</dbReference>
<evidence type="ECO:0000313" key="2">
    <source>
        <dbReference type="EMBL" id="MFA9459784.1"/>
    </source>
</evidence>